<evidence type="ECO:0000259" key="12">
    <source>
        <dbReference type="Pfam" id="PF00892"/>
    </source>
</evidence>
<evidence type="ECO:0000256" key="2">
    <source>
        <dbReference type="ARBA" id="ARBA00022475"/>
    </source>
</evidence>
<dbReference type="AlphaFoldDB" id="A0A9Q9DAQ3"/>
<dbReference type="Proteomes" id="UP001055460">
    <property type="component" value="Chromosome"/>
</dbReference>
<keyword evidence="10 11" id="KW-0472">Membrane</keyword>
<dbReference type="PANTHER" id="PTHR30561:SF9">
    <property type="entry name" value="4-AMINO-4-DEOXY-L-ARABINOSE-PHOSPHOUNDECAPRENOL FLIPPASE SUBUNIT ARNF-RELATED"/>
    <property type="match status" value="1"/>
</dbReference>
<evidence type="ECO:0000256" key="4">
    <source>
        <dbReference type="ARBA" id="ARBA00022519"/>
    </source>
</evidence>
<dbReference type="InterPro" id="IPR000390">
    <property type="entry name" value="Small_drug/metabolite_transptr"/>
</dbReference>
<dbReference type="EMBL" id="CP098807">
    <property type="protein sequence ID" value="USJ24489.1"/>
    <property type="molecule type" value="Genomic_DNA"/>
</dbReference>
<dbReference type="RefSeq" id="WP_090295744.1">
    <property type="nucleotide sequence ID" value="NZ_CAXURO020000001.1"/>
</dbReference>
<dbReference type="SUPFAM" id="SSF103481">
    <property type="entry name" value="Multidrug resistance efflux transporter EmrE"/>
    <property type="match status" value="1"/>
</dbReference>
<keyword evidence="4" id="KW-0997">Cell inner membrane</keyword>
<keyword evidence="6 11" id="KW-0812">Transmembrane</keyword>
<dbReference type="Pfam" id="PF00892">
    <property type="entry name" value="EamA"/>
    <property type="match status" value="1"/>
</dbReference>
<protein>
    <submittedName>
        <fullName evidence="13">EamA family transporter</fullName>
    </submittedName>
</protein>
<keyword evidence="2" id="KW-1003">Cell membrane</keyword>
<dbReference type="GO" id="GO:0009103">
    <property type="term" value="P:lipopolysaccharide biosynthetic process"/>
    <property type="evidence" value="ECO:0007669"/>
    <property type="project" value="UniProtKB-KW"/>
</dbReference>
<dbReference type="PANTHER" id="PTHR30561">
    <property type="entry name" value="SMR FAMILY PROTON-DEPENDENT DRUG EFFLUX TRANSPORTER SUGE"/>
    <property type="match status" value="1"/>
</dbReference>
<evidence type="ECO:0000256" key="9">
    <source>
        <dbReference type="ARBA" id="ARBA00023098"/>
    </source>
</evidence>
<evidence type="ECO:0000256" key="7">
    <source>
        <dbReference type="ARBA" id="ARBA00022985"/>
    </source>
</evidence>
<evidence type="ECO:0000256" key="3">
    <source>
        <dbReference type="ARBA" id="ARBA00022516"/>
    </source>
</evidence>
<dbReference type="OrthoDB" id="517481at2"/>
<keyword evidence="8 11" id="KW-1133">Transmembrane helix</keyword>
<feature type="transmembrane region" description="Helical" evidence="11">
    <location>
        <begin position="102"/>
        <end position="119"/>
    </location>
</feature>
<keyword evidence="9" id="KW-0443">Lipid metabolism</keyword>
<sequence length="146" mass="15826">MKYIPFILFTVLTNAAAQLMLKQGMMTLGPISMTAETAIVRLFQIVFNPWVFAGLATFVISMASHLYVLSKVELSFAYPFLSLAYVLVAVFAYFVFREDLNAWRIAGIALICAGTILIAQSGISYSADEKSADAAGVSTAEFGSKS</sequence>
<dbReference type="GO" id="GO:0022857">
    <property type="term" value="F:transmembrane transporter activity"/>
    <property type="evidence" value="ECO:0007669"/>
    <property type="project" value="InterPro"/>
</dbReference>
<feature type="transmembrane region" description="Helical" evidence="11">
    <location>
        <begin position="76"/>
        <end position="96"/>
    </location>
</feature>
<dbReference type="InterPro" id="IPR000620">
    <property type="entry name" value="EamA_dom"/>
</dbReference>
<dbReference type="Gene3D" id="1.10.3730.20">
    <property type="match status" value="1"/>
</dbReference>
<evidence type="ECO:0000256" key="6">
    <source>
        <dbReference type="ARBA" id="ARBA00022692"/>
    </source>
</evidence>
<dbReference type="InterPro" id="IPR037185">
    <property type="entry name" value="EmrE-like"/>
</dbReference>
<reference evidence="13" key="1">
    <citation type="submission" date="2022-06" db="EMBL/GenBank/DDBJ databases">
        <title>Physiological and biochemical characterization and genomic elucidation of a strain of the genus Ensifer adhaerens M8 that combines arsenic oxidation and chromium reduction.</title>
        <authorList>
            <person name="Li X."/>
            <person name="Yu c."/>
        </authorList>
    </citation>
    <scope>NUCLEOTIDE SEQUENCE</scope>
    <source>
        <strain evidence="13">M8</strain>
    </source>
</reference>
<proteinExistence type="predicted"/>
<evidence type="ECO:0000313" key="13">
    <source>
        <dbReference type="EMBL" id="USJ24489.1"/>
    </source>
</evidence>
<evidence type="ECO:0000256" key="10">
    <source>
        <dbReference type="ARBA" id="ARBA00023136"/>
    </source>
</evidence>
<evidence type="ECO:0000256" key="8">
    <source>
        <dbReference type="ARBA" id="ARBA00022989"/>
    </source>
</evidence>
<evidence type="ECO:0000256" key="5">
    <source>
        <dbReference type="ARBA" id="ARBA00022556"/>
    </source>
</evidence>
<dbReference type="GO" id="GO:0005886">
    <property type="term" value="C:plasma membrane"/>
    <property type="evidence" value="ECO:0007669"/>
    <property type="project" value="UniProtKB-SubCell"/>
</dbReference>
<gene>
    <name evidence="13" type="ORF">NE863_05790</name>
</gene>
<organism evidence="13 14">
    <name type="scientific">Ensifer adhaerens</name>
    <name type="common">Sinorhizobium morelense</name>
    <dbReference type="NCBI Taxonomy" id="106592"/>
    <lineage>
        <taxon>Bacteria</taxon>
        <taxon>Pseudomonadati</taxon>
        <taxon>Pseudomonadota</taxon>
        <taxon>Alphaproteobacteria</taxon>
        <taxon>Hyphomicrobiales</taxon>
        <taxon>Rhizobiaceae</taxon>
        <taxon>Sinorhizobium/Ensifer group</taxon>
        <taxon>Ensifer</taxon>
    </lineage>
</organism>
<evidence type="ECO:0000313" key="14">
    <source>
        <dbReference type="Proteomes" id="UP001055460"/>
    </source>
</evidence>
<accession>A0A9Q9DAQ3</accession>
<evidence type="ECO:0000256" key="11">
    <source>
        <dbReference type="SAM" id="Phobius"/>
    </source>
</evidence>
<feature type="domain" description="EamA" evidence="12">
    <location>
        <begin position="29"/>
        <end position="119"/>
    </location>
</feature>
<evidence type="ECO:0000256" key="1">
    <source>
        <dbReference type="ARBA" id="ARBA00004651"/>
    </source>
</evidence>
<name>A0A9Q9DAQ3_ENSAD</name>
<feature type="transmembrane region" description="Helical" evidence="11">
    <location>
        <begin position="50"/>
        <end position="69"/>
    </location>
</feature>
<dbReference type="GO" id="GO:0009245">
    <property type="term" value="P:lipid A biosynthetic process"/>
    <property type="evidence" value="ECO:0007669"/>
    <property type="project" value="UniProtKB-KW"/>
</dbReference>
<comment type="subcellular location">
    <subcellularLocation>
        <location evidence="1">Cell membrane</location>
        <topology evidence="1">Multi-pass membrane protein</topology>
    </subcellularLocation>
</comment>
<keyword evidence="3" id="KW-0444">Lipid biosynthesis</keyword>
<keyword evidence="5" id="KW-0441">Lipid A biosynthesis</keyword>
<keyword evidence="7" id="KW-0448">Lipopolysaccharide biosynthesis</keyword>